<name>A0A7U2EQZ0_PHANO</name>
<evidence type="ECO:0000313" key="1">
    <source>
        <dbReference type="EMBL" id="QRC91172.1"/>
    </source>
</evidence>
<dbReference type="Proteomes" id="UP000663193">
    <property type="component" value="Chromosome 1"/>
</dbReference>
<reference evidence="2" key="1">
    <citation type="journal article" date="2021" name="BMC Genomics">
        <title>Chromosome-level genome assembly and manually-curated proteome of model necrotroph Parastagonospora nodorum Sn15 reveals a genome-wide trove of candidate effector homologs, and redundancy of virulence-related functions within an accessory chromosome.</title>
        <authorList>
            <person name="Bertazzoni S."/>
            <person name="Jones D.A.B."/>
            <person name="Phan H.T."/>
            <person name="Tan K.-C."/>
            <person name="Hane J.K."/>
        </authorList>
    </citation>
    <scope>NUCLEOTIDE SEQUENCE [LARGE SCALE GENOMIC DNA]</scope>
    <source>
        <strain evidence="2">SN15 / ATCC MYA-4574 / FGSC 10173)</strain>
    </source>
</reference>
<evidence type="ECO:0000313" key="2">
    <source>
        <dbReference type="Proteomes" id="UP000663193"/>
    </source>
</evidence>
<accession>A0A7U2EQZ0</accession>
<keyword evidence="2" id="KW-1185">Reference proteome</keyword>
<dbReference type="VEuPathDB" id="FungiDB:JI435_401060"/>
<organism evidence="1 2">
    <name type="scientific">Phaeosphaeria nodorum (strain SN15 / ATCC MYA-4574 / FGSC 10173)</name>
    <name type="common">Glume blotch fungus</name>
    <name type="synonym">Parastagonospora nodorum</name>
    <dbReference type="NCBI Taxonomy" id="321614"/>
    <lineage>
        <taxon>Eukaryota</taxon>
        <taxon>Fungi</taxon>
        <taxon>Dikarya</taxon>
        <taxon>Ascomycota</taxon>
        <taxon>Pezizomycotina</taxon>
        <taxon>Dothideomycetes</taxon>
        <taxon>Pleosporomycetidae</taxon>
        <taxon>Pleosporales</taxon>
        <taxon>Pleosporineae</taxon>
        <taxon>Phaeosphaeriaceae</taxon>
        <taxon>Parastagonospora</taxon>
    </lineage>
</organism>
<sequence>MLWSGALHEGGATPLAWIHTNVRLHAASTKLSKFYGSDGIGQDQACRSVMGSSTKRSDTGFAFQAFRRLIETAASRSDRHHMGKKRILNGGMKLFIFVPVSQLSRQMHN</sequence>
<dbReference type="AlphaFoldDB" id="A0A7U2EQZ0"/>
<gene>
    <name evidence="1" type="ORF">JI435_401060</name>
</gene>
<dbReference type="EMBL" id="CP069023">
    <property type="protein sequence ID" value="QRC91172.1"/>
    <property type="molecule type" value="Genomic_DNA"/>
</dbReference>
<protein>
    <submittedName>
        <fullName evidence="1">Uncharacterized protein</fullName>
    </submittedName>
</protein>
<proteinExistence type="predicted"/>